<sequence>MFGHWLIRLALIARNPPSPKKAMVVGAVVLIVLAAAGLEALGLWPDWAQAEKMPTRIMRP</sequence>
<keyword evidence="1" id="KW-0472">Membrane</keyword>
<protein>
    <submittedName>
        <fullName evidence="2">Uncharacterized protein</fullName>
    </submittedName>
</protein>
<gene>
    <name evidence="2" type="ORF">AVJ23_03780</name>
</gene>
<keyword evidence="1" id="KW-0812">Transmembrane</keyword>
<dbReference type="EMBL" id="LPXO01000002">
    <property type="protein sequence ID" value="KUF11715.1"/>
    <property type="molecule type" value="Genomic_DNA"/>
</dbReference>
<evidence type="ECO:0000256" key="1">
    <source>
        <dbReference type="SAM" id="Phobius"/>
    </source>
</evidence>
<name>A0A0W7WM94_9RHOB</name>
<dbReference type="RefSeq" id="WP_058860834.1">
    <property type="nucleotide sequence ID" value="NZ_LPXO01000002.1"/>
</dbReference>
<dbReference type="Proteomes" id="UP000054396">
    <property type="component" value="Unassembled WGS sequence"/>
</dbReference>
<proteinExistence type="predicted"/>
<reference evidence="2 3" key="1">
    <citation type="submission" date="2015-12" db="EMBL/GenBank/DDBJ databases">
        <authorList>
            <person name="Shamseldin A."/>
            <person name="Moawad H."/>
            <person name="Abd El-Rahim W.M."/>
            <person name="Sadowsky M.J."/>
        </authorList>
    </citation>
    <scope>NUCLEOTIDE SEQUENCE [LARGE SCALE GENOMIC DNA]</scope>
    <source>
        <strain evidence="2 3">SJ5A-1</strain>
    </source>
</reference>
<evidence type="ECO:0000313" key="3">
    <source>
        <dbReference type="Proteomes" id="UP000054396"/>
    </source>
</evidence>
<dbReference type="AlphaFoldDB" id="A0A0W7WM94"/>
<keyword evidence="3" id="KW-1185">Reference proteome</keyword>
<keyword evidence="1" id="KW-1133">Transmembrane helix</keyword>
<accession>A0A0W7WM94</accession>
<feature type="transmembrane region" description="Helical" evidence="1">
    <location>
        <begin position="21"/>
        <end position="44"/>
    </location>
</feature>
<comment type="caution">
    <text evidence="2">The sequence shown here is derived from an EMBL/GenBank/DDBJ whole genome shotgun (WGS) entry which is preliminary data.</text>
</comment>
<organism evidence="2 3">
    <name type="scientific">Pseudoponticoccus marisrubri</name>
    <dbReference type="NCBI Taxonomy" id="1685382"/>
    <lineage>
        <taxon>Bacteria</taxon>
        <taxon>Pseudomonadati</taxon>
        <taxon>Pseudomonadota</taxon>
        <taxon>Alphaproteobacteria</taxon>
        <taxon>Rhodobacterales</taxon>
        <taxon>Roseobacteraceae</taxon>
        <taxon>Pseudoponticoccus</taxon>
    </lineage>
</organism>
<dbReference type="STRING" id="1685382.AVJ23_03780"/>
<evidence type="ECO:0000313" key="2">
    <source>
        <dbReference type="EMBL" id="KUF11715.1"/>
    </source>
</evidence>